<dbReference type="CDD" id="cd06583">
    <property type="entry name" value="PGRP"/>
    <property type="match status" value="1"/>
</dbReference>
<dbReference type="GO" id="GO:0019867">
    <property type="term" value="C:outer membrane"/>
    <property type="evidence" value="ECO:0007669"/>
    <property type="project" value="TreeGrafter"/>
</dbReference>
<accession>A0A7K1SSA9</accession>
<proteinExistence type="predicted"/>
<evidence type="ECO:0000256" key="2">
    <source>
        <dbReference type="ARBA" id="ARBA00011901"/>
    </source>
</evidence>
<dbReference type="RefSeq" id="WP_157563174.1">
    <property type="nucleotide sequence ID" value="NZ_WPIK01000001.1"/>
</dbReference>
<evidence type="ECO:0000256" key="3">
    <source>
        <dbReference type="ARBA" id="ARBA00022801"/>
    </source>
</evidence>
<evidence type="ECO:0000259" key="5">
    <source>
        <dbReference type="SMART" id="SM00644"/>
    </source>
</evidence>
<sequence>MKTNPFPFLTLLSLFTLATLILGGCASNPYAITNRSYKKQAKAYAKIIGQVPPVTTGETPPDKANWVGTTNFNLRKPNYVIIHHTAQNSTEQTLKTFTLPRTQVSAHYVIGKDGKVYHMLNDYLRAWQAGNAKWGGNTDINSNSIGIELDNNGFVPFPEAQINSLLLLLANLKKNYNIPTANFIGHGDIAPTRKNDPNKYFPWKTLAEHGFGNWYDMALDTVPANFNALQAMRIIGYDTRDSIAALAAFKRHFTPQDSTRMVTDSSRMILNNLIRKY</sequence>
<evidence type="ECO:0000313" key="7">
    <source>
        <dbReference type="Proteomes" id="UP000462014"/>
    </source>
</evidence>
<feature type="domain" description="N-acetylmuramoyl-L-alanine amidase" evidence="5">
    <location>
        <begin position="67"/>
        <end position="198"/>
    </location>
</feature>
<dbReference type="Proteomes" id="UP000462014">
    <property type="component" value="Unassembled WGS sequence"/>
</dbReference>
<evidence type="ECO:0000313" key="6">
    <source>
        <dbReference type="EMBL" id="MVN20127.1"/>
    </source>
</evidence>
<dbReference type="PANTHER" id="PTHR30417:SF1">
    <property type="entry name" value="N-ACETYLMURAMOYL-L-ALANINE AMIDASE AMID"/>
    <property type="match status" value="1"/>
</dbReference>
<dbReference type="SUPFAM" id="SSF55846">
    <property type="entry name" value="N-acetylmuramoyl-L-alanine amidase-like"/>
    <property type="match status" value="1"/>
</dbReference>
<protein>
    <recommendedName>
        <fullName evidence="2">N-acetylmuramoyl-L-alanine amidase</fullName>
        <ecNumber evidence="2">3.5.1.28</ecNumber>
    </recommendedName>
</protein>
<dbReference type="GO" id="GO:0009253">
    <property type="term" value="P:peptidoglycan catabolic process"/>
    <property type="evidence" value="ECO:0007669"/>
    <property type="project" value="InterPro"/>
</dbReference>
<comment type="catalytic activity">
    <reaction evidence="1">
        <text>Hydrolyzes the link between N-acetylmuramoyl residues and L-amino acid residues in certain cell-wall glycopeptides.</text>
        <dbReference type="EC" id="3.5.1.28"/>
    </reaction>
</comment>
<evidence type="ECO:0000256" key="1">
    <source>
        <dbReference type="ARBA" id="ARBA00001561"/>
    </source>
</evidence>
<dbReference type="Gene3D" id="1.10.101.10">
    <property type="entry name" value="PGBD-like superfamily/PGBD"/>
    <property type="match status" value="1"/>
</dbReference>
<dbReference type="EMBL" id="WPIK01000001">
    <property type="protein sequence ID" value="MVN20127.1"/>
    <property type="molecule type" value="Genomic_DNA"/>
</dbReference>
<dbReference type="PROSITE" id="PS51257">
    <property type="entry name" value="PROKAR_LIPOPROTEIN"/>
    <property type="match status" value="1"/>
</dbReference>
<dbReference type="Gene3D" id="3.40.80.10">
    <property type="entry name" value="Peptidoglycan recognition protein-like"/>
    <property type="match status" value="1"/>
</dbReference>
<keyword evidence="4" id="KW-0961">Cell wall biogenesis/degradation</keyword>
<gene>
    <name evidence="6" type="ORF">GO621_01085</name>
</gene>
<dbReference type="GO" id="GO:0009254">
    <property type="term" value="P:peptidoglycan turnover"/>
    <property type="evidence" value="ECO:0007669"/>
    <property type="project" value="TreeGrafter"/>
</dbReference>
<dbReference type="Pfam" id="PF01510">
    <property type="entry name" value="Amidase_2"/>
    <property type="match status" value="1"/>
</dbReference>
<evidence type="ECO:0000256" key="4">
    <source>
        <dbReference type="ARBA" id="ARBA00023316"/>
    </source>
</evidence>
<dbReference type="GO" id="GO:0071555">
    <property type="term" value="P:cell wall organization"/>
    <property type="evidence" value="ECO:0007669"/>
    <property type="project" value="UniProtKB-KW"/>
</dbReference>
<dbReference type="InterPro" id="IPR036366">
    <property type="entry name" value="PGBDSf"/>
</dbReference>
<name>A0A7K1SSA9_9SPHI</name>
<dbReference type="GO" id="GO:0008745">
    <property type="term" value="F:N-acetylmuramoyl-L-alanine amidase activity"/>
    <property type="evidence" value="ECO:0007669"/>
    <property type="project" value="UniProtKB-EC"/>
</dbReference>
<dbReference type="PANTHER" id="PTHR30417">
    <property type="entry name" value="N-ACETYLMURAMOYL-L-ALANINE AMIDASE AMID"/>
    <property type="match status" value="1"/>
</dbReference>
<dbReference type="SMART" id="SM00644">
    <property type="entry name" value="Ami_2"/>
    <property type="match status" value="1"/>
</dbReference>
<comment type="caution">
    <text evidence="6">The sequence shown here is derived from an EMBL/GenBank/DDBJ whole genome shotgun (WGS) entry which is preliminary data.</text>
</comment>
<keyword evidence="7" id="KW-1185">Reference proteome</keyword>
<dbReference type="InterPro" id="IPR051206">
    <property type="entry name" value="NAMLAA_amidase_2"/>
</dbReference>
<organism evidence="6 7">
    <name type="scientific">Mucilaginibacter arboris</name>
    <dbReference type="NCBI Taxonomy" id="2682090"/>
    <lineage>
        <taxon>Bacteria</taxon>
        <taxon>Pseudomonadati</taxon>
        <taxon>Bacteroidota</taxon>
        <taxon>Sphingobacteriia</taxon>
        <taxon>Sphingobacteriales</taxon>
        <taxon>Sphingobacteriaceae</taxon>
        <taxon>Mucilaginibacter</taxon>
    </lineage>
</organism>
<reference evidence="6 7" key="1">
    <citation type="submission" date="2019-12" db="EMBL/GenBank/DDBJ databases">
        <title>Mucilaginibacter sp. HMF7410 genome sequencing and assembly.</title>
        <authorList>
            <person name="Kang H."/>
            <person name="Cha I."/>
            <person name="Kim H."/>
            <person name="Joh K."/>
        </authorList>
    </citation>
    <scope>NUCLEOTIDE SEQUENCE [LARGE SCALE GENOMIC DNA]</scope>
    <source>
        <strain evidence="6 7">HMF7410</strain>
    </source>
</reference>
<dbReference type="AlphaFoldDB" id="A0A7K1SSA9"/>
<dbReference type="InterPro" id="IPR036505">
    <property type="entry name" value="Amidase/PGRP_sf"/>
</dbReference>
<dbReference type="InterPro" id="IPR002502">
    <property type="entry name" value="Amidase_domain"/>
</dbReference>
<keyword evidence="3" id="KW-0378">Hydrolase</keyword>
<dbReference type="EC" id="3.5.1.28" evidence="2"/>